<dbReference type="KEGG" id="wna:KA717_13320"/>
<reference evidence="1" key="1">
    <citation type="submission" date="2021-04" db="EMBL/GenBank/DDBJ databases">
        <title>Genome sequence of Woronichinia naegeliana from Washington state freshwater lake bloom.</title>
        <authorList>
            <person name="Dreher T.W."/>
        </authorList>
    </citation>
    <scope>NUCLEOTIDE SEQUENCE</scope>
    <source>
        <strain evidence="1">WA131</strain>
    </source>
</reference>
<accession>A0A977L0V2</accession>
<protein>
    <submittedName>
        <fullName evidence="1">Uncharacterized protein</fullName>
    </submittedName>
</protein>
<organism evidence="1">
    <name type="scientific">Woronichinia naegeliana WA131</name>
    <dbReference type="NCBI Taxonomy" id="2824559"/>
    <lineage>
        <taxon>Bacteria</taxon>
        <taxon>Bacillati</taxon>
        <taxon>Cyanobacteriota</taxon>
        <taxon>Cyanophyceae</taxon>
        <taxon>Synechococcales</taxon>
        <taxon>Coelosphaeriaceae</taxon>
        <taxon>Woronichinia</taxon>
    </lineage>
</organism>
<name>A0A977L0V2_9CYAN</name>
<evidence type="ECO:0000313" key="1">
    <source>
        <dbReference type="EMBL" id="UXE63509.1"/>
    </source>
</evidence>
<dbReference type="EMBL" id="CP073041">
    <property type="protein sequence ID" value="UXE63509.1"/>
    <property type="molecule type" value="Genomic_DNA"/>
</dbReference>
<dbReference type="AlphaFoldDB" id="A0A977L0V2"/>
<gene>
    <name evidence="1" type="ORF">KA717_13320</name>
</gene>
<sequence length="129" mass="14122">MSESLSSTNYFILPKTLYAFGNRQSPRLPRPDIDIVVVDELVYPTEPITGASSFGDVQFAPLSGHYHKIEAGTRLPSGIAIIADGRDVGEIVLPLTIQFIPIAPCRLPNFKPSFLIAAGYMGAKKQFRD</sequence>
<proteinExistence type="predicted"/>
<dbReference type="Proteomes" id="UP001065613">
    <property type="component" value="Chromosome"/>
</dbReference>